<evidence type="ECO:0000259" key="5">
    <source>
        <dbReference type="Pfam" id="PF00248"/>
    </source>
</evidence>
<keyword evidence="7" id="KW-1185">Reference proteome</keyword>
<dbReference type="Gene3D" id="3.20.20.100">
    <property type="entry name" value="NADP-dependent oxidoreductase domain"/>
    <property type="match status" value="1"/>
</dbReference>
<evidence type="ECO:0000256" key="1">
    <source>
        <dbReference type="ARBA" id="ARBA00022857"/>
    </source>
</evidence>
<organism evidence="6 7">
    <name type="scientific">Ferrigenium kumadai</name>
    <dbReference type="NCBI Taxonomy" id="1682490"/>
    <lineage>
        <taxon>Bacteria</taxon>
        <taxon>Pseudomonadati</taxon>
        <taxon>Pseudomonadota</taxon>
        <taxon>Betaproteobacteria</taxon>
        <taxon>Nitrosomonadales</taxon>
        <taxon>Gallionellaceae</taxon>
        <taxon>Ferrigenium</taxon>
    </lineage>
</organism>
<dbReference type="AlphaFoldDB" id="A0AAN1T0V1"/>
<dbReference type="Pfam" id="PF00248">
    <property type="entry name" value="Aldo_ket_red"/>
    <property type="match status" value="1"/>
</dbReference>
<dbReference type="PANTHER" id="PTHR43364:SF17">
    <property type="entry name" value="ALDO KETO REDUCTASE"/>
    <property type="match status" value="1"/>
</dbReference>
<evidence type="ECO:0000256" key="4">
    <source>
        <dbReference type="ARBA" id="ARBA00070119"/>
    </source>
</evidence>
<reference evidence="6 7" key="1">
    <citation type="submission" date="2019-03" db="EMBL/GenBank/DDBJ databases">
        <title>Complete genome sequence of Ferrigenium kumadai strain An22, a microaerophilic iron-oxidizing bacterium isolated from a paddy field soil.</title>
        <authorList>
            <person name="Watanabe T."/>
            <person name="Asakawa S."/>
        </authorList>
    </citation>
    <scope>NUCLEOTIDE SEQUENCE [LARGE SCALE GENOMIC DNA]</scope>
    <source>
        <strain evidence="6 7">An22</strain>
    </source>
</reference>
<keyword evidence="2" id="KW-0560">Oxidoreductase</keyword>
<evidence type="ECO:0000313" key="7">
    <source>
        <dbReference type="Proteomes" id="UP001319121"/>
    </source>
</evidence>
<dbReference type="SUPFAM" id="SSF51430">
    <property type="entry name" value="NAD(P)-linked oxidoreductase"/>
    <property type="match status" value="1"/>
</dbReference>
<dbReference type="FunFam" id="3.20.20.100:FF:000005">
    <property type="entry name" value="NADP(H)-dependent aldo-keto reductase"/>
    <property type="match status" value="1"/>
</dbReference>
<dbReference type="CDD" id="cd19094">
    <property type="entry name" value="AKR_Tas-like"/>
    <property type="match status" value="1"/>
</dbReference>
<sequence length="344" mass="38378">MEYRRLGESDLHISALGLGTMTFGEQNSETEAHAQLDYAVSRGVNFIDTAEMYPVAPRAETVHRTESYIGNWLKHQQRDKLIVATKIAGPGRGFAWIRNGPRINREQVNAAIDASLRRLQTDYVDLYQIHWPDRYVPMFGATSYDVTQERDSVPIAEQLQVLVELVQAGKIRHIGISNETPWGAAEFVRCAEQLGLPKIASIQNAYHLMNRTFESGLAEICHHANVGLLAYSPLAFGHLTGKYLADPKEHGRITLFPNFGQRYNKPNVPAATKEYVRIAQEAGLSPATLALAFARTRWFTSSVLLGATSLEQLKENLDSGKVTLSKEVLEQIEAVHKLYPNPAP</sequence>
<evidence type="ECO:0000313" key="6">
    <source>
        <dbReference type="EMBL" id="BBI99795.1"/>
    </source>
</evidence>
<protein>
    <recommendedName>
        <fullName evidence="4">Protein tas</fullName>
    </recommendedName>
</protein>
<dbReference type="NCBIfam" id="NF007912">
    <property type="entry name" value="PRK10625.1"/>
    <property type="match status" value="1"/>
</dbReference>
<dbReference type="Proteomes" id="UP001319121">
    <property type="component" value="Chromosome"/>
</dbReference>
<dbReference type="PANTHER" id="PTHR43364">
    <property type="entry name" value="NADH-SPECIFIC METHYLGLYOXAL REDUCTASE-RELATED"/>
    <property type="match status" value="1"/>
</dbReference>
<dbReference type="InterPro" id="IPR036812">
    <property type="entry name" value="NAD(P)_OxRdtase_dom_sf"/>
</dbReference>
<name>A0AAN1T0V1_9PROT</name>
<evidence type="ECO:0000256" key="2">
    <source>
        <dbReference type="ARBA" id="ARBA00023002"/>
    </source>
</evidence>
<accession>A0AAN1T0V1</accession>
<dbReference type="EMBL" id="AP019536">
    <property type="protein sequence ID" value="BBI99795.1"/>
    <property type="molecule type" value="Genomic_DNA"/>
</dbReference>
<feature type="domain" description="NADP-dependent oxidoreductase" evidence="5">
    <location>
        <begin position="16"/>
        <end position="335"/>
    </location>
</feature>
<gene>
    <name evidence="6" type="ORF">FGKAn22_14880</name>
</gene>
<dbReference type="InterPro" id="IPR023210">
    <property type="entry name" value="NADP_OxRdtase_dom"/>
</dbReference>
<keyword evidence="1" id="KW-0521">NADP</keyword>
<dbReference type="KEGG" id="fku:FGKAn22_14880"/>
<dbReference type="GO" id="GO:0016491">
    <property type="term" value="F:oxidoreductase activity"/>
    <property type="evidence" value="ECO:0007669"/>
    <property type="project" value="UniProtKB-KW"/>
</dbReference>
<comment type="similarity">
    <text evidence="3">Belongs to the aldo/keto reductase family. Aldo/keto reductase 2 subfamily.</text>
</comment>
<evidence type="ECO:0000256" key="3">
    <source>
        <dbReference type="ARBA" id="ARBA00038157"/>
    </source>
</evidence>
<dbReference type="RefSeq" id="WP_212785058.1">
    <property type="nucleotide sequence ID" value="NZ_AP019536.1"/>
</dbReference>
<dbReference type="InterPro" id="IPR050523">
    <property type="entry name" value="AKR_Detox_Biosynth"/>
</dbReference>
<proteinExistence type="inferred from homology"/>